<dbReference type="Proteomes" id="UP001210925">
    <property type="component" value="Unassembled WGS sequence"/>
</dbReference>
<dbReference type="AlphaFoldDB" id="A0AAD5UCE9"/>
<evidence type="ECO:0000313" key="2">
    <source>
        <dbReference type="EMBL" id="KAJ3251047.1"/>
    </source>
</evidence>
<feature type="chain" id="PRO_5042092917" evidence="1">
    <location>
        <begin position="16"/>
        <end position="197"/>
    </location>
</feature>
<name>A0AAD5UCE9_9FUNG</name>
<gene>
    <name evidence="2" type="ORF">HK103_002912</name>
</gene>
<feature type="signal peptide" evidence="1">
    <location>
        <begin position="1"/>
        <end position="15"/>
    </location>
</feature>
<reference evidence="2" key="1">
    <citation type="submission" date="2020-05" db="EMBL/GenBank/DDBJ databases">
        <title>Phylogenomic resolution of chytrid fungi.</title>
        <authorList>
            <person name="Stajich J.E."/>
            <person name="Amses K."/>
            <person name="Simmons R."/>
            <person name="Seto K."/>
            <person name="Myers J."/>
            <person name="Bonds A."/>
            <person name="Quandt C.A."/>
            <person name="Barry K."/>
            <person name="Liu P."/>
            <person name="Grigoriev I."/>
            <person name="Longcore J.E."/>
            <person name="James T.Y."/>
        </authorList>
    </citation>
    <scope>NUCLEOTIDE SEQUENCE</scope>
    <source>
        <strain evidence="2">PLAUS21</strain>
    </source>
</reference>
<organism evidence="2 3">
    <name type="scientific">Boothiomyces macroporosus</name>
    <dbReference type="NCBI Taxonomy" id="261099"/>
    <lineage>
        <taxon>Eukaryota</taxon>
        <taxon>Fungi</taxon>
        <taxon>Fungi incertae sedis</taxon>
        <taxon>Chytridiomycota</taxon>
        <taxon>Chytridiomycota incertae sedis</taxon>
        <taxon>Chytridiomycetes</taxon>
        <taxon>Rhizophydiales</taxon>
        <taxon>Terramycetaceae</taxon>
        <taxon>Boothiomyces</taxon>
    </lineage>
</organism>
<evidence type="ECO:0000313" key="3">
    <source>
        <dbReference type="Proteomes" id="UP001210925"/>
    </source>
</evidence>
<sequence>MFQILLSTLAASVSAYSLCNPTNYPYKGQTVSVPIQPAAAAVIVNQITVPVTVSGNIKVIDGCTFAVSNLAFSGPSFIQFVGRLNSDTTGAKAVLLTSALVPATIMTNAQYTFVQTAGNWVSYNDFDIIELFDPASKSVIGVANMPAKPVVTTSAAASTSRTTAPAAAAATTGGKTSDSTKATIAGISAFICLAVLL</sequence>
<evidence type="ECO:0000256" key="1">
    <source>
        <dbReference type="SAM" id="SignalP"/>
    </source>
</evidence>
<keyword evidence="1" id="KW-0732">Signal</keyword>
<accession>A0AAD5UCE9</accession>
<dbReference type="EMBL" id="JADGKB010000205">
    <property type="protein sequence ID" value="KAJ3251047.1"/>
    <property type="molecule type" value="Genomic_DNA"/>
</dbReference>
<keyword evidence="3" id="KW-1185">Reference proteome</keyword>
<comment type="caution">
    <text evidence="2">The sequence shown here is derived from an EMBL/GenBank/DDBJ whole genome shotgun (WGS) entry which is preliminary data.</text>
</comment>
<proteinExistence type="predicted"/>
<protein>
    <submittedName>
        <fullName evidence="2">Uncharacterized protein</fullName>
    </submittedName>
</protein>